<accession>U2MI94</accession>
<evidence type="ECO:0000313" key="4">
    <source>
        <dbReference type="Proteomes" id="UP000016600"/>
    </source>
</evidence>
<comment type="caution">
    <text evidence="3">The sequence shown here is derived from an EMBL/GenBank/DDBJ whole genome shotgun (WGS) entry which is preliminary data.</text>
</comment>
<sequence length="484" mass="55497">MMKIKGIIMLGVLSLTFILTGCFGSRSSSSGSRGGEVVGVSGRVMPEPTPYGMTRINRGYLRMGPETQDSLWGNDLSQKDVSVDGFWMDETEVTNAKYKQFVMWVRDSILRTRLADPAYGGDETYMITEDREGNPVPPRVNWKKSLPRKPNEDEQRAFDSMYETNPVTGEKLLDYRQLNFRYEIYDYASAALRRNRIRPEERNLNTDIAVNPDEVVMISKDTAYVDEDGRIVSETIDRPLTGPWDFLNTYIVNVYPDTTCWVNDFKNSDNEIYLRNYFSNPAYNDYPVVGVTWEQANAFCAWRTEFLLKGLGPEARYVQRYRLPTEAEWEYATRGKEGKEFPWEIQDVKTGDGCFYANFKPDRGNYTKDGNLITSKVGVYSSNSNGLYDMAGNVAEWTSTVYTASGVDAMNDLNPQLTYNAAKEDPYRLKKKSVRGGSWKDPETFIRSVWRSWEYQNQPRSYIGFRCVRSLANTVSIKPKKGKK</sequence>
<feature type="domain" description="Sulfatase-modifying factor enzyme-like" evidence="2">
    <location>
        <begin position="52"/>
        <end position="106"/>
    </location>
</feature>
<protein>
    <submittedName>
        <fullName evidence="3">Sulfatase-modifying factor enzyme 1</fullName>
    </submittedName>
</protein>
<evidence type="ECO:0000259" key="2">
    <source>
        <dbReference type="Pfam" id="PF03781"/>
    </source>
</evidence>
<gene>
    <name evidence="3" type="ORF">HMPREF1218_1660</name>
</gene>
<feature type="region of interest" description="Disordered" evidence="1">
    <location>
        <begin position="128"/>
        <end position="155"/>
    </location>
</feature>
<dbReference type="EMBL" id="AWET01000029">
    <property type="protein sequence ID" value="ERK01380.1"/>
    <property type="molecule type" value="Genomic_DNA"/>
</dbReference>
<dbReference type="RefSeq" id="WP_021583925.1">
    <property type="nucleotide sequence ID" value="NZ_AWET01000029.1"/>
</dbReference>
<evidence type="ECO:0000313" key="3">
    <source>
        <dbReference type="EMBL" id="ERK01380.1"/>
    </source>
</evidence>
<dbReference type="InterPro" id="IPR051043">
    <property type="entry name" value="Sulfatase_Mod_Factor_Kinase"/>
</dbReference>
<organism evidence="3 4">
    <name type="scientific">Hoylesella pleuritidis F0068</name>
    <dbReference type="NCBI Taxonomy" id="1081904"/>
    <lineage>
        <taxon>Bacteria</taxon>
        <taxon>Pseudomonadati</taxon>
        <taxon>Bacteroidota</taxon>
        <taxon>Bacteroidia</taxon>
        <taxon>Bacteroidales</taxon>
        <taxon>Prevotellaceae</taxon>
        <taxon>Hoylesella</taxon>
    </lineage>
</organism>
<dbReference type="InterPro" id="IPR042095">
    <property type="entry name" value="SUMF_sf"/>
</dbReference>
<dbReference type="PATRIC" id="fig|1081904.3.peg.1264"/>
<dbReference type="Proteomes" id="UP000016600">
    <property type="component" value="Unassembled WGS sequence"/>
</dbReference>
<name>U2MI94_9BACT</name>
<dbReference type="InterPro" id="IPR005532">
    <property type="entry name" value="SUMF_dom"/>
</dbReference>
<dbReference type="Gene3D" id="3.90.1580.10">
    <property type="entry name" value="paralog of FGE (formylglycine-generating enzyme)"/>
    <property type="match status" value="2"/>
</dbReference>
<dbReference type="PROSITE" id="PS51257">
    <property type="entry name" value="PROKAR_LIPOPROTEIN"/>
    <property type="match status" value="1"/>
</dbReference>
<dbReference type="PANTHER" id="PTHR23150:SF19">
    <property type="entry name" value="FORMYLGLYCINE-GENERATING ENZYME"/>
    <property type="match status" value="1"/>
</dbReference>
<dbReference type="InterPro" id="IPR016187">
    <property type="entry name" value="CTDL_fold"/>
</dbReference>
<proteinExistence type="predicted"/>
<dbReference type="Pfam" id="PF03781">
    <property type="entry name" value="FGE-sulfatase"/>
    <property type="match status" value="2"/>
</dbReference>
<evidence type="ECO:0000256" key="1">
    <source>
        <dbReference type="SAM" id="MobiDB-lite"/>
    </source>
</evidence>
<reference evidence="3 4" key="1">
    <citation type="submission" date="2013-08" db="EMBL/GenBank/DDBJ databases">
        <authorList>
            <person name="Durkin A.S."/>
            <person name="Haft D.R."/>
            <person name="McCorrison J."/>
            <person name="Torralba M."/>
            <person name="Gillis M."/>
            <person name="Haft D.H."/>
            <person name="Methe B."/>
            <person name="Sutton G."/>
            <person name="Nelson K.E."/>
        </authorList>
    </citation>
    <scope>NUCLEOTIDE SEQUENCE [LARGE SCALE GENOMIC DNA]</scope>
    <source>
        <strain evidence="3 4">F0068</strain>
    </source>
</reference>
<dbReference type="PANTHER" id="PTHR23150">
    <property type="entry name" value="SULFATASE MODIFYING FACTOR 1, 2"/>
    <property type="match status" value="1"/>
</dbReference>
<feature type="domain" description="Sulfatase-modifying factor enzyme-like" evidence="2">
    <location>
        <begin position="261"/>
        <end position="469"/>
    </location>
</feature>
<keyword evidence="4" id="KW-1185">Reference proteome</keyword>
<dbReference type="AlphaFoldDB" id="U2MI94"/>
<dbReference type="GO" id="GO:0120147">
    <property type="term" value="F:formylglycine-generating oxidase activity"/>
    <property type="evidence" value="ECO:0007669"/>
    <property type="project" value="TreeGrafter"/>
</dbReference>
<dbReference type="SUPFAM" id="SSF56436">
    <property type="entry name" value="C-type lectin-like"/>
    <property type="match status" value="1"/>
</dbReference>